<evidence type="ECO:0000313" key="6">
    <source>
        <dbReference type="EMBL" id="KAJ3126832.1"/>
    </source>
</evidence>
<proteinExistence type="predicted"/>
<evidence type="ECO:0000256" key="3">
    <source>
        <dbReference type="PROSITE-ProRule" id="PRU10133"/>
    </source>
</evidence>
<dbReference type="InterPro" id="IPR050113">
    <property type="entry name" value="Ub_conjugating_enzyme"/>
</dbReference>
<accession>A0AAD5T3I5</accession>
<dbReference type="GO" id="GO:0016740">
    <property type="term" value="F:transferase activity"/>
    <property type="evidence" value="ECO:0007669"/>
    <property type="project" value="UniProtKB-KW"/>
</dbReference>
<dbReference type="InterPro" id="IPR031915">
    <property type="entry name" value="Clr2_N"/>
</dbReference>
<dbReference type="Pfam" id="PF16761">
    <property type="entry name" value="Clr2_transil"/>
    <property type="match status" value="1"/>
</dbReference>
<feature type="region of interest" description="Disordered" evidence="4">
    <location>
        <begin position="273"/>
        <end position="306"/>
    </location>
</feature>
<feature type="active site" description="Glycyl thioester intermediate" evidence="3">
    <location>
        <position position="55"/>
    </location>
</feature>
<dbReference type="AlphaFoldDB" id="A0AAD5T3I5"/>
<dbReference type="InterPro" id="IPR000608">
    <property type="entry name" value="UBC"/>
</dbReference>
<keyword evidence="7" id="KW-1185">Reference proteome</keyword>
<organism evidence="6 7">
    <name type="scientific">Physocladia obscura</name>
    <dbReference type="NCBI Taxonomy" id="109957"/>
    <lineage>
        <taxon>Eukaryota</taxon>
        <taxon>Fungi</taxon>
        <taxon>Fungi incertae sedis</taxon>
        <taxon>Chytridiomycota</taxon>
        <taxon>Chytridiomycota incertae sedis</taxon>
        <taxon>Chytridiomycetes</taxon>
        <taxon>Chytridiales</taxon>
        <taxon>Chytriomycetaceae</taxon>
        <taxon>Physocladia</taxon>
    </lineage>
</organism>
<evidence type="ECO:0000256" key="1">
    <source>
        <dbReference type="ARBA" id="ARBA00022679"/>
    </source>
</evidence>
<dbReference type="EMBL" id="JADGJH010000540">
    <property type="protein sequence ID" value="KAJ3126832.1"/>
    <property type="molecule type" value="Genomic_DNA"/>
</dbReference>
<feature type="compositionally biased region" description="Polar residues" evidence="4">
    <location>
        <begin position="423"/>
        <end position="432"/>
    </location>
</feature>
<feature type="compositionally biased region" description="Basic and acidic residues" evidence="4">
    <location>
        <begin position="485"/>
        <end position="502"/>
    </location>
</feature>
<keyword evidence="2" id="KW-0833">Ubl conjugation pathway</keyword>
<feature type="region of interest" description="Disordered" evidence="4">
    <location>
        <begin position="481"/>
        <end position="509"/>
    </location>
</feature>
<keyword evidence="1" id="KW-0808">Transferase</keyword>
<dbReference type="CDD" id="cd23798">
    <property type="entry name" value="UBCc_UBE2I"/>
    <property type="match status" value="1"/>
</dbReference>
<dbReference type="PANTHER" id="PTHR24067">
    <property type="entry name" value="UBIQUITIN-CONJUGATING ENZYME E2"/>
    <property type="match status" value="1"/>
</dbReference>
<dbReference type="InterPro" id="IPR023313">
    <property type="entry name" value="UBQ-conjugating_AS"/>
</dbReference>
<dbReference type="PROSITE" id="PS50127">
    <property type="entry name" value="UBC_2"/>
    <property type="match status" value="1"/>
</dbReference>
<dbReference type="SUPFAM" id="SSF54495">
    <property type="entry name" value="UBC-like"/>
    <property type="match status" value="1"/>
</dbReference>
<comment type="caution">
    <text evidence="6">The sequence shown here is derived from an EMBL/GenBank/DDBJ whole genome shotgun (WGS) entry which is preliminary data.</text>
</comment>
<protein>
    <submittedName>
        <fullName evidence="6">E2 SUMO-conjugating protein ubc9</fullName>
    </submittedName>
</protein>
<dbReference type="Gene3D" id="3.10.110.10">
    <property type="entry name" value="Ubiquitin Conjugating Enzyme"/>
    <property type="match status" value="1"/>
</dbReference>
<sequence>MKWQVGIPGKKETDWEGGVYKLVMMFPEDYPQKPPKCVFTPPLFHPNVYPSGTVCLSIVNEEQDWKPAITVKQILLGIQDLLNDPNPLSPAQADAYMLFKKDRFRRHTTGALNSKRKKTIHVNKIGDGRDLNKTLPVPASDAVPVVAPDYFIISEESYVQSCLYKLSPSLLEFYRRHPKFLPKEYSGVIFEDTAILPKLPDDYICYNVRRQGSIKHVDHYYLGHPSEQKYRSLKEFLPHLLYLAGHKTIPCTCKPCNSAAFLKIKYGNAQEISLDRKQRPKQRRTTTERENSMRFSQATENIEEDSNGDDKFCIEIEISDNEMDNDSVNVVEETDVSDNLDNMETFNGYQNEFEDRDGSESEFSAVQNNDNDDSDFEISRISKGKSSKFPIESEAFGFGTNFNMSIGSNHTGLENHQKKRHSSVQPQNFSSYDSDKAEECQNNFTKMSHSLSTQDGKSSNELDSHTPQYSTFQDLYQDLPTSSSREVEETLKRSHSLHDKPRPHISIPPTGLLKVKETLGSKKTTATISIPLNGSSSIKETLDSGNRFSNDPIFVSGSSSLQGTLVSEKLSASTPVSLGFKESTVRKQNNPVNPSNEKLNSKITQRSEKSTPMPIPSAKRRIQHEISPFHRSEKFKKIPRLSLFQPKHHIHDIVWVSTIFLTDIESILESIRRSCEHLPLPDLQYLFREDNRVFWPAVVRERFENYKETFSAVDDKNAITVVSGGQVLISEEDEDDLAKIVVSGIASKYSKNGDSSSSGATDLYCIELFGLDEILFFTADSFAPYSALKISNNFANFLSNMFGLSDSEDSNSHGLVMKYAAAINKAAINCNNSAVRVFPYVAEPELIKTHIPLSPTDPRTRIISNRSWRCLQFGGQVIHLGDVVIVSKRSNGHGLKLIDSGIPGGSCTRLADLKIDYEYCHPDEDAVGSDQALLLVVRIQYDTKFGEDGSKVTLFGYFCHVEANGRGIAKGECSVMKSWFKMPKGTALQFVEVSCTTALVGKYHPQFRCEFVECSGKAGIGALIL</sequence>
<dbReference type="InterPro" id="IPR016135">
    <property type="entry name" value="UBQ-conjugating_enzyme/RWD"/>
</dbReference>
<dbReference type="PROSITE" id="PS00183">
    <property type="entry name" value="UBC_1"/>
    <property type="match status" value="1"/>
</dbReference>
<dbReference type="Proteomes" id="UP001211907">
    <property type="component" value="Unassembled WGS sequence"/>
</dbReference>
<feature type="domain" description="UBC core" evidence="5">
    <location>
        <begin position="1"/>
        <end position="119"/>
    </location>
</feature>
<evidence type="ECO:0000256" key="2">
    <source>
        <dbReference type="ARBA" id="ARBA00022786"/>
    </source>
</evidence>
<dbReference type="Pfam" id="PF00179">
    <property type="entry name" value="UQ_con"/>
    <property type="match status" value="1"/>
</dbReference>
<gene>
    <name evidence="6" type="primary">UBC9_2</name>
    <name evidence="6" type="ORF">HK100_010073</name>
</gene>
<name>A0AAD5T3I5_9FUNG</name>
<evidence type="ECO:0000259" key="5">
    <source>
        <dbReference type="PROSITE" id="PS50127"/>
    </source>
</evidence>
<evidence type="ECO:0000256" key="4">
    <source>
        <dbReference type="SAM" id="MobiDB-lite"/>
    </source>
</evidence>
<reference evidence="6" key="1">
    <citation type="submission" date="2020-05" db="EMBL/GenBank/DDBJ databases">
        <title>Phylogenomic resolution of chytrid fungi.</title>
        <authorList>
            <person name="Stajich J.E."/>
            <person name="Amses K."/>
            <person name="Simmons R."/>
            <person name="Seto K."/>
            <person name="Myers J."/>
            <person name="Bonds A."/>
            <person name="Quandt C.A."/>
            <person name="Barry K."/>
            <person name="Liu P."/>
            <person name="Grigoriev I."/>
            <person name="Longcore J.E."/>
            <person name="James T.Y."/>
        </authorList>
    </citation>
    <scope>NUCLEOTIDE SEQUENCE</scope>
    <source>
        <strain evidence="6">JEL0513</strain>
    </source>
</reference>
<dbReference type="SMART" id="SM00212">
    <property type="entry name" value="UBCc"/>
    <property type="match status" value="1"/>
</dbReference>
<evidence type="ECO:0000313" key="7">
    <source>
        <dbReference type="Proteomes" id="UP001211907"/>
    </source>
</evidence>
<feature type="region of interest" description="Disordered" evidence="4">
    <location>
        <begin position="409"/>
        <end position="436"/>
    </location>
</feature>